<proteinExistence type="inferred from homology"/>
<accession>B9E4M5</accession>
<evidence type="ECO:0000256" key="4">
    <source>
        <dbReference type="ARBA" id="ARBA00022803"/>
    </source>
</evidence>
<dbReference type="AlphaFoldDB" id="B9E4M5"/>
<evidence type="ECO:0000313" key="7">
    <source>
        <dbReference type="EMBL" id="BAH07450.1"/>
    </source>
</evidence>
<feature type="domain" description="HTH cro/C1-type" evidence="6">
    <location>
        <begin position="24"/>
        <end position="77"/>
    </location>
</feature>
<dbReference type="Gene3D" id="1.25.40.10">
    <property type="entry name" value="Tetratricopeptide repeat domain"/>
    <property type="match status" value="2"/>
</dbReference>
<dbReference type="SMART" id="SM00530">
    <property type="entry name" value="HTH_XRE"/>
    <property type="match status" value="1"/>
</dbReference>
<dbReference type="EMBL" id="AP009049">
    <property type="protein sequence ID" value="BAH07450.1"/>
    <property type="molecule type" value="Genomic_DNA"/>
</dbReference>
<name>B9E4M5_CLOK1</name>
<evidence type="ECO:0000313" key="8">
    <source>
        <dbReference type="Proteomes" id="UP000007969"/>
    </source>
</evidence>
<dbReference type="InterPro" id="IPR001387">
    <property type="entry name" value="Cro/C1-type_HTH"/>
</dbReference>
<dbReference type="Pfam" id="PF01381">
    <property type="entry name" value="HTH_3"/>
    <property type="match status" value="1"/>
</dbReference>
<dbReference type="KEGG" id="ckr:CKR_2399"/>
<dbReference type="HOGENOM" id="CLU_051642_0_0_9"/>
<reference evidence="8" key="1">
    <citation type="submission" date="2005-09" db="EMBL/GenBank/DDBJ databases">
        <title>Complete genome sequence of Clostridium kluyveri and comparative genomics of Clostridia species.</title>
        <authorList>
            <person name="Inui M."/>
            <person name="Nonaka H."/>
            <person name="Shinoda Y."/>
            <person name="Ikenaga Y."/>
            <person name="Abe M."/>
            <person name="Naito K."/>
            <person name="Vertes A.A."/>
            <person name="Yukawa H."/>
        </authorList>
    </citation>
    <scope>NUCLEOTIDE SEQUENCE [LARGE SCALE GENOMIC DNA]</scope>
    <source>
        <strain evidence="8">NBRC 12016</strain>
    </source>
</reference>
<dbReference type="PANTHER" id="PTHR46630">
    <property type="entry name" value="TETRATRICOPEPTIDE REPEAT PROTEIN 29"/>
    <property type="match status" value="1"/>
</dbReference>
<dbReference type="GO" id="GO:0005737">
    <property type="term" value="C:cytoplasm"/>
    <property type="evidence" value="ECO:0007669"/>
    <property type="project" value="UniProtKB-SubCell"/>
</dbReference>
<dbReference type="Gene3D" id="1.10.260.40">
    <property type="entry name" value="lambda repressor-like DNA-binding domains"/>
    <property type="match status" value="1"/>
</dbReference>
<dbReference type="PROSITE" id="PS50943">
    <property type="entry name" value="HTH_CROC1"/>
    <property type="match status" value="1"/>
</dbReference>
<dbReference type="InterPro" id="IPR010982">
    <property type="entry name" value="Lambda_DNA-bd_dom_sf"/>
</dbReference>
<keyword evidence="2" id="KW-0963">Cytoplasm</keyword>
<comment type="similarity">
    <text evidence="5">Belongs to the Rap family.</text>
</comment>
<evidence type="ECO:0000259" key="6">
    <source>
        <dbReference type="PROSITE" id="PS50943"/>
    </source>
</evidence>
<evidence type="ECO:0000256" key="2">
    <source>
        <dbReference type="ARBA" id="ARBA00022490"/>
    </source>
</evidence>
<dbReference type="CDD" id="cd00093">
    <property type="entry name" value="HTH_XRE"/>
    <property type="match status" value="1"/>
</dbReference>
<keyword evidence="4" id="KW-0802">TPR repeat</keyword>
<dbReference type="SMART" id="SM00028">
    <property type="entry name" value="TPR"/>
    <property type="match status" value="6"/>
</dbReference>
<keyword evidence="3" id="KW-0677">Repeat</keyword>
<dbReference type="SUPFAM" id="SSF47413">
    <property type="entry name" value="lambda repressor-like DNA-binding domains"/>
    <property type="match status" value="1"/>
</dbReference>
<dbReference type="InterPro" id="IPR019734">
    <property type="entry name" value="TPR_rpt"/>
</dbReference>
<dbReference type="GO" id="GO:0003677">
    <property type="term" value="F:DNA binding"/>
    <property type="evidence" value="ECO:0007669"/>
    <property type="project" value="InterPro"/>
</dbReference>
<comment type="subcellular location">
    <subcellularLocation>
        <location evidence="1">Cytoplasm</location>
    </subcellularLocation>
</comment>
<dbReference type="Proteomes" id="UP000007969">
    <property type="component" value="Chromosome"/>
</dbReference>
<gene>
    <name evidence="7" type="ordered locus">CKR_2399</name>
</gene>
<sequence>MVKIKTQGQRKREHMEILSLGEKIKRRRKELNMTLKDLAGDRITPGQISLVESGKSNPSMDLLEYLAFELKTSIEYLMESEETQAEKICTYFENIAESYIINENLNQSEGYIDKALYYAEKYFLEYKKAKNLYLRGMVHMAKGEYPIAQQFLLSANVIFIKDNKYEETINTFVNLGKISKKLKAYYSSLSYFQQAETVYKENNVGDDFLLAQIYYYIACVNFKLENIPEAINYSYLAKEKFKQMDDEKEYAKTLFLLAEEYKKRGDIDNAIKYSKKTLSVYKKLDDIVNIAKIENNLGKLFFEFDNIEESFIHLNKAKELRLKLKDGNIIETLVNICENYIKLKDISNSKKVLQEIMERIDEGNDRTLVYYYLLKFRIDMLESNKKEAENTLISALSFVKNMDYIKEIGDISIILGKFYIDNKRDREAAKYLNEGVNIFKKIGILKEI</sequence>
<evidence type="ECO:0000256" key="5">
    <source>
        <dbReference type="ARBA" id="ARBA00038253"/>
    </source>
</evidence>
<dbReference type="InterPro" id="IPR051476">
    <property type="entry name" value="Bac_ResReg_Asp_Phosphatase"/>
</dbReference>
<organism evidence="7 8">
    <name type="scientific">Clostridium kluyveri (strain NBRC 12016)</name>
    <dbReference type="NCBI Taxonomy" id="583346"/>
    <lineage>
        <taxon>Bacteria</taxon>
        <taxon>Bacillati</taxon>
        <taxon>Bacillota</taxon>
        <taxon>Clostridia</taxon>
        <taxon>Eubacteriales</taxon>
        <taxon>Clostridiaceae</taxon>
        <taxon>Clostridium</taxon>
    </lineage>
</organism>
<dbReference type="InterPro" id="IPR011990">
    <property type="entry name" value="TPR-like_helical_dom_sf"/>
</dbReference>
<dbReference type="SUPFAM" id="SSF48452">
    <property type="entry name" value="TPR-like"/>
    <property type="match status" value="2"/>
</dbReference>
<dbReference type="Pfam" id="PF13181">
    <property type="entry name" value="TPR_8"/>
    <property type="match status" value="1"/>
</dbReference>
<evidence type="ECO:0000256" key="1">
    <source>
        <dbReference type="ARBA" id="ARBA00004496"/>
    </source>
</evidence>
<dbReference type="PANTHER" id="PTHR46630:SF1">
    <property type="entry name" value="TETRATRICOPEPTIDE REPEAT PROTEIN 29"/>
    <property type="match status" value="1"/>
</dbReference>
<evidence type="ECO:0000256" key="3">
    <source>
        <dbReference type="ARBA" id="ARBA00022737"/>
    </source>
</evidence>
<protein>
    <recommendedName>
        <fullName evidence="6">HTH cro/C1-type domain-containing protein</fullName>
    </recommendedName>
</protein>